<protein>
    <submittedName>
        <fullName evidence="2">Sulfurtransferase</fullName>
    </submittedName>
</protein>
<dbReference type="RefSeq" id="WP_109676348.1">
    <property type="nucleotide sequence ID" value="NZ_CP086615.1"/>
</dbReference>
<dbReference type="PANTHER" id="PTHR43629:SF2">
    <property type="entry name" value="RHODANESE-LIKE_PPIC DOMAIN-CONTAINING PROTEIN 12, CHLOROPLASTIC"/>
    <property type="match status" value="1"/>
</dbReference>
<dbReference type="AlphaFoldDB" id="A0A2U2N732"/>
<dbReference type="GO" id="GO:0016740">
    <property type="term" value="F:transferase activity"/>
    <property type="evidence" value="ECO:0007669"/>
    <property type="project" value="UniProtKB-KW"/>
</dbReference>
<name>A0A2U2N732_9GAMM</name>
<reference evidence="2 3" key="1">
    <citation type="submission" date="2018-05" db="EMBL/GenBank/DDBJ databases">
        <title>Spiribacter halobius sp. nov., a moderately halophilic bacterium isolated from marine solar saltern.</title>
        <authorList>
            <person name="Zheng W.-S."/>
            <person name="Lu D.-C."/>
            <person name="Du Z.-J."/>
        </authorList>
    </citation>
    <scope>NUCLEOTIDE SEQUENCE [LARGE SCALE GENOMIC DNA]</scope>
    <source>
        <strain evidence="2 3">E85</strain>
    </source>
</reference>
<accession>A0A2U2N732</accession>
<organism evidence="2 3">
    <name type="scientific">Sediminicurvatus halobius</name>
    <dbReference type="NCBI Taxonomy" id="2182432"/>
    <lineage>
        <taxon>Bacteria</taxon>
        <taxon>Pseudomonadati</taxon>
        <taxon>Pseudomonadota</taxon>
        <taxon>Gammaproteobacteria</taxon>
        <taxon>Chromatiales</taxon>
        <taxon>Ectothiorhodospiraceae</taxon>
        <taxon>Sediminicurvatus</taxon>
    </lineage>
</organism>
<keyword evidence="3" id="KW-1185">Reference proteome</keyword>
<evidence type="ECO:0000313" key="3">
    <source>
        <dbReference type="Proteomes" id="UP000245474"/>
    </source>
</evidence>
<dbReference type="Proteomes" id="UP000245474">
    <property type="component" value="Unassembled WGS sequence"/>
</dbReference>
<comment type="caution">
    <text evidence="2">The sequence shown here is derived from an EMBL/GenBank/DDBJ whole genome shotgun (WGS) entry which is preliminary data.</text>
</comment>
<dbReference type="PROSITE" id="PS50206">
    <property type="entry name" value="RHODANESE_3"/>
    <property type="match status" value="1"/>
</dbReference>
<proteinExistence type="predicted"/>
<dbReference type="InterPro" id="IPR036873">
    <property type="entry name" value="Rhodanese-like_dom_sf"/>
</dbReference>
<dbReference type="EMBL" id="QFFI01000004">
    <property type="protein sequence ID" value="PWG64893.1"/>
    <property type="molecule type" value="Genomic_DNA"/>
</dbReference>
<dbReference type="Gene3D" id="3.40.250.10">
    <property type="entry name" value="Rhodanese-like domain"/>
    <property type="match status" value="1"/>
</dbReference>
<evidence type="ECO:0000313" key="2">
    <source>
        <dbReference type="EMBL" id="PWG64893.1"/>
    </source>
</evidence>
<dbReference type="InterPro" id="IPR001763">
    <property type="entry name" value="Rhodanese-like_dom"/>
</dbReference>
<gene>
    <name evidence="2" type="ORF">DEM34_03600</name>
</gene>
<dbReference type="Pfam" id="PF00581">
    <property type="entry name" value="Rhodanese"/>
    <property type="match status" value="1"/>
</dbReference>
<sequence>MRSVTPQGLRDALQGEHPPLVLDVREPWEADIVRLPDSHLLPMSRLHPGVIDELPRERDVVVICHHGIRSAQVAQWLENAGLERVVNLTGGIDAWAREVDPDLPVY</sequence>
<feature type="domain" description="Rhodanese" evidence="1">
    <location>
        <begin position="15"/>
        <end position="104"/>
    </location>
</feature>
<dbReference type="PANTHER" id="PTHR43629">
    <property type="entry name" value="PEPTIDYL-PROLYL CIS-TRANS ISOMERASE"/>
    <property type="match status" value="1"/>
</dbReference>
<evidence type="ECO:0000259" key="1">
    <source>
        <dbReference type="PROSITE" id="PS50206"/>
    </source>
</evidence>
<dbReference type="SUPFAM" id="SSF52821">
    <property type="entry name" value="Rhodanese/Cell cycle control phosphatase"/>
    <property type="match status" value="1"/>
</dbReference>
<dbReference type="InterPro" id="IPR052204">
    <property type="entry name" value="PpiC/parvulin_rotamase"/>
</dbReference>
<dbReference type="SMART" id="SM00450">
    <property type="entry name" value="RHOD"/>
    <property type="match status" value="1"/>
</dbReference>
<dbReference type="OrthoDB" id="9811849at2"/>
<keyword evidence="2" id="KW-0808">Transferase</keyword>